<dbReference type="RefSeq" id="WP_116225328.1">
    <property type="nucleotide sequence ID" value="NZ_AP018437.1"/>
</dbReference>
<gene>
    <name evidence="2" type="ORF">DFR64_2055</name>
</gene>
<keyword evidence="1" id="KW-1133">Transmembrane helix</keyword>
<evidence type="ECO:0000256" key="1">
    <source>
        <dbReference type="SAM" id="Phobius"/>
    </source>
</evidence>
<reference evidence="2 3" key="1">
    <citation type="submission" date="2018-08" db="EMBL/GenBank/DDBJ databases">
        <title>Genomic Encyclopedia of Type Strains, Phase IV (KMG-IV): sequencing the most valuable type-strain genomes for metagenomic binning, comparative biology and taxonomic classification.</title>
        <authorList>
            <person name="Goeker M."/>
        </authorList>
    </citation>
    <scope>NUCLEOTIDE SEQUENCE [LARGE SCALE GENOMIC DNA]</scope>
    <source>
        <strain evidence="2 3">DSM 23923</strain>
    </source>
</reference>
<keyword evidence="3" id="KW-1185">Reference proteome</keyword>
<keyword evidence="1" id="KW-0812">Transmembrane</keyword>
<evidence type="ECO:0000313" key="3">
    <source>
        <dbReference type="Proteomes" id="UP000256388"/>
    </source>
</evidence>
<feature type="transmembrane region" description="Helical" evidence="1">
    <location>
        <begin position="45"/>
        <end position="65"/>
    </location>
</feature>
<sequence length="256" mass="30216">MVGKFIKKYWWIFIGGMIYFYWSSENGLANNSIEFITFNQILKDTFTLVIAVLTIAIAFEGLTIWKKEIFGKFEFDLAKEIAIWISGLRNEILIMSSSWGTSAELKMNKKLAVIMEKDPRAIPSPFNIYKNPNYRMMITEFQTLSIKSKDYQLKAKLVWNEELTDIFSEIDNFCLKYQANFFRANFFIGDNDSILIDVEKYDEDNSLKTLLNIFNHSIVYEIDGDYVVKNYFDNYFNEFENTYEKLYTLMADKIKN</sequence>
<comment type="caution">
    <text evidence="2">The sequence shown here is derived from an EMBL/GenBank/DDBJ whole genome shotgun (WGS) entry which is preliminary data.</text>
</comment>
<evidence type="ECO:0000313" key="2">
    <source>
        <dbReference type="EMBL" id="REG08681.1"/>
    </source>
</evidence>
<accession>A0A347ZP48</accession>
<dbReference type="EMBL" id="QUMS01000002">
    <property type="protein sequence ID" value="REG08681.1"/>
    <property type="molecule type" value="Genomic_DNA"/>
</dbReference>
<keyword evidence="1" id="KW-0472">Membrane</keyword>
<dbReference type="AlphaFoldDB" id="A0A347ZP48"/>
<dbReference type="Proteomes" id="UP000256388">
    <property type="component" value="Unassembled WGS sequence"/>
</dbReference>
<name>A0A347ZP48_9CHLR</name>
<protein>
    <submittedName>
        <fullName evidence="2">Uncharacterized protein</fullName>
    </submittedName>
</protein>
<organism evidence="2 3">
    <name type="scientific">Pelolinea submarina</name>
    <dbReference type="NCBI Taxonomy" id="913107"/>
    <lineage>
        <taxon>Bacteria</taxon>
        <taxon>Bacillati</taxon>
        <taxon>Chloroflexota</taxon>
        <taxon>Anaerolineae</taxon>
        <taxon>Anaerolineales</taxon>
        <taxon>Anaerolineaceae</taxon>
        <taxon>Pelolinea</taxon>
    </lineage>
</organism>
<proteinExistence type="predicted"/>